<dbReference type="Proteomes" id="UP001595851">
    <property type="component" value="Unassembled WGS sequence"/>
</dbReference>
<organism evidence="1 2">
    <name type="scientific">Nonomuraea purpurea</name>
    <dbReference type="NCBI Taxonomy" id="1849276"/>
    <lineage>
        <taxon>Bacteria</taxon>
        <taxon>Bacillati</taxon>
        <taxon>Actinomycetota</taxon>
        <taxon>Actinomycetes</taxon>
        <taxon>Streptosporangiales</taxon>
        <taxon>Streptosporangiaceae</taxon>
        <taxon>Nonomuraea</taxon>
    </lineage>
</organism>
<gene>
    <name evidence="1" type="ORF">ACFOY2_02775</name>
</gene>
<proteinExistence type="predicted"/>
<sequence>MNAAISRRPITIILCAIPNLGSFVGQRTEPGAPGDKPVSD</sequence>
<name>A0ABV8FZR7_9ACTN</name>
<keyword evidence="2" id="KW-1185">Reference proteome</keyword>
<protein>
    <submittedName>
        <fullName evidence="1">Uncharacterized protein</fullName>
    </submittedName>
</protein>
<comment type="caution">
    <text evidence="1">The sequence shown here is derived from an EMBL/GenBank/DDBJ whole genome shotgun (WGS) entry which is preliminary data.</text>
</comment>
<evidence type="ECO:0000313" key="1">
    <source>
        <dbReference type="EMBL" id="MFC4006129.1"/>
    </source>
</evidence>
<accession>A0ABV8FZR7</accession>
<dbReference type="RefSeq" id="WP_379526288.1">
    <property type="nucleotide sequence ID" value="NZ_JBHSBI010000001.1"/>
</dbReference>
<dbReference type="EMBL" id="JBHSBI010000001">
    <property type="protein sequence ID" value="MFC4006129.1"/>
    <property type="molecule type" value="Genomic_DNA"/>
</dbReference>
<evidence type="ECO:0000313" key="2">
    <source>
        <dbReference type="Proteomes" id="UP001595851"/>
    </source>
</evidence>
<reference evidence="2" key="1">
    <citation type="journal article" date="2019" name="Int. J. Syst. Evol. Microbiol.">
        <title>The Global Catalogue of Microorganisms (GCM) 10K type strain sequencing project: providing services to taxonomists for standard genome sequencing and annotation.</title>
        <authorList>
            <consortium name="The Broad Institute Genomics Platform"/>
            <consortium name="The Broad Institute Genome Sequencing Center for Infectious Disease"/>
            <person name="Wu L."/>
            <person name="Ma J."/>
        </authorList>
    </citation>
    <scope>NUCLEOTIDE SEQUENCE [LARGE SCALE GENOMIC DNA]</scope>
    <source>
        <strain evidence="2">TBRC 1276</strain>
    </source>
</reference>